<dbReference type="eggNOG" id="ENOG502QQPF">
    <property type="taxonomic scope" value="Eukaryota"/>
</dbReference>
<evidence type="ECO:0000259" key="4">
    <source>
        <dbReference type="Pfam" id="PF13947"/>
    </source>
</evidence>
<organism evidence="5 6">
    <name type="scientific">Oryza rufipogon</name>
    <name type="common">Brownbeard rice</name>
    <name type="synonym">Asian wild rice</name>
    <dbReference type="NCBI Taxonomy" id="4529"/>
    <lineage>
        <taxon>Eukaryota</taxon>
        <taxon>Viridiplantae</taxon>
        <taxon>Streptophyta</taxon>
        <taxon>Embryophyta</taxon>
        <taxon>Tracheophyta</taxon>
        <taxon>Spermatophyta</taxon>
        <taxon>Magnoliopsida</taxon>
        <taxon>Liliopsida</taxon>
        <taxon>Poales</taxon>
        <taxon>Poaceae</taxon>
        <taxon>BOP clade</taxon>
        <taxon>Oryzoideae</taxon>
        <taxon>Oryzeae</taxon>
        <taxon>Oryzinae</taxon>
        <taxon>Oryza</taxon>
    </lineage>
</organism>
<dbReference type="GO" id="GO:0030247">
    <property type="term" value="F:polysaccharide binding"/>
    <property type="evidence" value="ECO:0007669"/>
    <property type="project" value="InterPro"/>
</dbReference>
<dbReference type="GO" id="GO:0016020">
    <property type="term" value="C:membrane"/>
    <property type="evidence" value="ECO:0007669"/>
    <property type="project" value="UniProtKB-SubCell"/>
</dbReference>
<reference evidence="6" key="1">
    <citation type="submission" date="2013-06" db="EMBL/GenBank/DDBJ databases">
        <authorList>
            <person name="Zhao Q."/>
        </authorList>
    </citation>
    <scope>NUCLEOTIDE SEQUENCE</scope>
    <source>
        <strain evidence="6">cv. W1943</strain>
    </source>
</reference>
<evidence type="ECO:0000256" key="3">
    <source>
        <dbReference type="SAM" id="SignalP"/>
    </source>
</evidence>
<name>A0A0E0P7Y0_ORYRU</name>
<reference evidence="5" key="2">
    <citation type="submission" date="2015-06" db="UniProtKB">
        <authorList>
            <consortium name="EnsemblPlants"/>
        </authorList>
    </citation>
    <scope>IDENTIFICATION</scope>
</reference>
<feature type="signal peptide" evidence="3">
    <location>
        <begin position="1"/>
        <end position="19"/>
    </location>
</feature>
<protein>
    <recommendedName>
        <fullName evidence="4">Wall-associated receptor kinase galacturonan-binding domain-containing protein</fullName>
    </recommendedName>
</protein>
<dbReference type="Pfam" id="PF13947">
    <property type="entry name" value="GUB_WAK_bind"/>
    <property type="match status" value="1"/>
</dbReference>
<dbReference type="PANTHER" id="PTHR33491">
    <property type="entry name" value="OSJNBA0016N04.9 PROTEIN"/>
    <property type="match status" value="1"/>
</dbReference>
<dbReference type="OMA" id="TSSEYAC"/>
<dbReference type="Gramene" id="ORUFI04G10460.1">
    <property type="protein sequence ID" value="ORUFI04G10460.1"/>
    <property type="gene ID" value="ORUFI04G10460"/>
</dbReference>
<proteinExistence type="predicted"/>
<dbReference type="Proteomes" id="UP000008022">
    <property type="component" value="Unassembled WGS sequence"/>
</dbReference>
<dbReference type="HOGENOM" id="CLU_000288_43_10_1"/>
<sequence>MSPFHLLFVLPWLCIAVLASDPLPSCERNCSGIEIPYPFGLEPACALSGFNLTCNTTEGKLYSGNVELLNISLLEGWVRMRMDISSYCYNDTLQLDEHDWSLDLRDTPYRLSNVGNMFTVIGCRTLAYVDNLDTAGNLTTTGCVATCWQGNYSSLNDGDCFGIGCCQMNIPKGLHHRSNFTFSKNYSTSSAFNDYYGGQAPLRVDWAIGNETCEVARDKANYSCMSTHSDCFNSLNGPGYICNCSKGFYGNPYLKSDDSDSCQVFLEGENCRVKLNN</sequence>
<evidence type="ECO:0000313" key="6">
    <source>
        <dbReference type="Proteomes" id="UP000008022"/>
    </source>
</evidence>
<dbReference type="AlphaFoldDB" id="A0A0E0P7Y0"/>
<accession>A0A0E0P7Y0</accession>
<dbReference type="InterPro" id="IPR025287">
    <property type="entry name" value="WAK_GUB"/>
</dbReference>
<keyword evidence="6" id="KW-1185">Reference proteome</keyword>
<evidence type="ECO:0000256" key="1">
    <source>
        <dbReference type="ARBA" id="ARBA00004167"/>
    </source>
</evidence>
<keyword evidence="2 3" id="KW-0732">Signal</keyword>
<evidence type="ECO:0000256" key="2">
    <source>
        <dbReference type="ARBA" id="ARBA00022729"/>
    </source>
</evidence>
<feature type="chain" id="PRO_5002369862" description="Wall-associated receptor kinase galacturonan-binding domain-containing protein" evidence="3">
    <location>
        <begin position="20"/>
        <end position="277"/>
    </location>
</feature>
<comment type="subcellular location">
    <subcellularLocation>
        <location evidence="1">Membrane</location>
        <topology evidence="1">Single-pass membrane protein</topology>
    </subcellularLocation>
</comment>
<feature type="domain" description="Wall-associated receptor kinase galacturonan-binding" evidence="4">
    <location>
        <begin position="26"/>
        <end position="76"/>
    </location>
</feature>
<dbReference type="EnsemblPlants" id="ORUFI04G10460.1">
    <property type="protein sequence ID" value="ORUFI04G10460.1"/>
    <property type="gene ID" value="ORUFI04G10460"/>
</dbReference>
<evidence type="ECO:0000313" key="5">
    <source>
        <dbReference type="EnsemblPlants" id="ORUFI04G10460.1"/>
    </source>
</evidence>
<dbReference type="STRING" id="4529.A0A0E0P7Y0"/>